<dbReference type="PANTHER" id="PTHR47499">
    <property type="entry name" value="SERINE PROTEASE INHIBITOR KAZAL-TYPE 7 SPINK7"/>
    <property type="match status" value="1"/>
</dbReference>
<keyword evidence="3" id="KW-1015">Disulfide bond</keyword>
<dbReference type="GO" id="GO:0005576">
    <property type="term" value="C:extracellular region"/>
    <property type="evidence" value="ECO:0007669"/>
    <property type="project" value="UniProtKB-SubCell"/>
</dbReference>
<dbReference type="PROSITE" id="PS00282">
    <property type="entry name" value="KAZAL_1"/>
    <property type="match status" value="1"/>
</dbReference>
<dbReference type="PANTHER" id="PTHR47499:SF3">
    <property type="entry name" value="SERINE PROTEASE INHIBITOR KAZAL-TYPE 14"/>
    <property type="match status" value="1"/>
</dbReference>
<organism evidence="5 6">
    <name type="scientific">Sus scrofa</name>
    <name type="common">Pig</name>
    <dbReference type="NCBI Taxonomy" id="9823"/>
    <lineage>
        <taxon>Eukaryota</taxon>
        <taxon>Metazoa</taxon>
        <taxon>Chordata</taxon>
        <taxon>Craniata</taxon>
        <taxon>Vertebrata</taxon>
        <taxon>Euteleostomi</taxon>
        <taxon>Mammalia</taxon>
        <taxon>Eutheria</taxon>
        <taxon>Laurasiatheria</taxon>
        <taxon>Artiodactyla</taxon>
        <taxon>Suina</taxon>
        <taxon>Suidae</taxon>
        <taxon>Sus</taxon>
    </lineage>
</organism>
<reference evidence="5" key="1">
    <citation type="submission" date="2025-08" db="UniProtKB">
        <authorList>
            <consortium name="Ensembl"/>
        </authorList>
    </citation>
    <scope>IDENTIFICATION</scope>
</reference>
<keyword evidence="2" id="KW-0964">Secreted</keyword>
<dbReference type="Ensembl" id="ENSSSCT00045035336.1">
    <property type="protein sequence ID" value="ENSSSCP00045024523.1"/>
    <property type="gene ID" value="ENSSSCG00045020697.1"/>
</dbReference>
<evidence type="ECO:0000259" key="4">
    <source>
        <dbReference type="PROSITE" id="PS51465"/>
    </source>
</evidence>
<evidence type="ECO:0000256" key="2">
    <source>
        <dbReference type="ARBA" id="ARBA00022525"/>
    </source>
</evidence>
<accession>A0A8D1HV01</accession>
<gene>
    <name evidence="5" type="primary">SPINK14</name>
</gene>
<dbReference type="InterPro" id="IPR002350">
    <property type="entry name" value="Kazal_dom"/>
</dbReference>
<dbReference type="Gene3D" id="3.30.60.30">
    <property type="match status" value="1"/>
</dbReference>
<dbReference type="Pfam" id="PF00050">
    <property type="entry name" value="Kazal_1"/>
    <property type="match status" value="1"/>
</dbReference>
<feature type="domain" description="Kazal-like" evidence="4">
    <location>
        <begin position="139"/>
        <end position="180"/>
    </location>
</feature>
<protein>
    <submittedName>
        <fullName evidence="5">Serine peptidase inhibitor Kazal type 14 (putative)</fullName>
    </submittedName>
</protein>
<dbReference type="SMART" id="SM00280">
    <property type="entry name" value="KAZAL"/>
    <property type="match status" value="1"/>
</dbReference>
<dbReference type="InterPro" id="IPR050159">
    <property type="entry name" value="Kazal-type_SerProtInhib"/>
</dbReference>
<dbReference type="AlphaFoldDB" id="A0A8D1HV01"/>
<evidence type="ECO:0000256" key="1">
    <source>
        <dbReference type="ARBA" id="ARBA00004613"/>
    </source>
</evidence>
<dbReference type="Proteomes" id="UP000694728">
    <property type="component" value="Unplaced"/>
</dbReference>
<comment type="subcellular location">
    <subcellularLocation>
        <location evidence="1">Secreted</location>
    </subcellularLocation>
</comment>
<dbReference type="PROSITE" id="PS51465">
    <property type="entry name" value="KAZAL_2"/>
    <property type="match status" value="1"/>
</dbReference>
<name>A0A8D1HV01_PIG</name>
<evidence type="ECO:0000313" key="5">
    <source>
        <dbReference type="Ensembl" id="ENSSSCP00045024523.1"/>
    </source>
</evidence>
<proteinExistence type="predicted"/>
<evidence type="ECO:0000313" key="6">
    <source>
        <dbReference type="Proteomes" id="UP000694728"/>
    </source>
</evidence>
<dbReference type="InterPro" id="IPR036058">
    <property type="entry name" value="Kazal_dom_sf"/>
</dbReference>
<dbReference type="SUPFAM" id="SSF100895">
    <property type="entry name" value="Kazal-type serine protease inhibitors"/>
    <property type="match status" value="1"/>
</dbReference>
<sequence>MPCHRKTSKTNPRSNSLGIKAIEREKLNFPNPSCFCTRPLLPRAQPASFLHCWHKVVAVKAVVSRWGVHRFWFLCFVGGEGSQRASIKLGYNPMIFLVMSRGVCECDSNWVIFFFLPQFQLNCPYSKVDLSWLNDTVNPCPGLYQPICGNNLVTYDNPCILCIESLKTQGKIMFLRDGVC</sequence>
<evidence type="ECO:0000256" key="3">
    <source>
        <dbReference type="ARBA" id="ARBA00023157"/>
    </source>
</evidence>